<dbReference type="Proteomes" id="UP001489004">
    <property type="component" value="Unassembled WGS sequence"/>
</dbReference>
<dbReference type="AlphaFoldDB" id="A0AAW1PCF5"/>
<protein>
    <recommendedName>
        <fullName evidence="3">Expansin-like EG45 domain-containing protein</fullName>
    </recommendedName>
</protein>
<accession>A0AAW1PCF5</accession>
<evidence type="ECO:0000313" key="2">
    <source>
        <dbReference type="Proteomes" id="UP001489004"/>
    </source>
</evidence>
<organism evidence="1 2">
    <name type="scientific">[Myrmecia] bisecta</name>
    <dbReference type="NCBI Taxonomy" id="41462"/>
    <lineage>
        <taxon>Eukaryota</taxon>
        <taxon>Viridiplantae</taxon>
        <taxon>Chlorophyta</taxon>
        <taxon>core chlorophytes</taxon>
        <taxon>Trebouxiophyceae</taxon>
        <taxon>Trebouxiales</taxon>
        <taxon>Trebouxiaceae</taxon>
        <taxon>Myrmecia</taxon>
    </lineage>
</organism>
<sequence>MAGWRDGRATFFGGPASFTDAYLGRWVGAFGDVIYGSCGYFETREGVPQPEVQDIPFGQVYVAALADYPGSCGRCYEVRCKPGIVIGNTTAPLHVDLQSPDYLAGVNSTVKDTYGRSFPGNAAEAQSEQDVICWAGSTLSPGATNNSADAGLNAASADNSGSIVLAHPVYGEIGLQFRPVDCYSHRPFTYTSLPNSPTANLTGSPSSDFDFAADNNPTSMFNDTREGQDVPYLVNTVGFLPGYINYTIYGDMVETGWGWSPFYLHSSEFWRKGAGVNGSNATCINVATKAQYNKGGSGGGGLTLSCRNCSAAGYQPFGANNQLQFWVRSNSSGDAADPRESAYPRGSIPDLSLYLNNQELGQGCSASPRLLEIPQYQDKVENSTLGTYYHFGVPLAVFSCEDSPLNGTAAAKTINFISESNQDYGSFCLDEIRLVNSSA</sequence>
<dbReference type="InterPro" id="IPR036908">
    <property type="entry name" value="RlpA-like_sf"/>
</dbReference>
<reference evidence="1 2" key="1">
    <citation type="journal article" date="2024" name="Nat. Commun.">
        <title>Phylogenomics reveals the evolutionary origins of lichenization in chlorophyte algae.</title>
        <authorList>
            <person name="Puginier C."/>
            <person name="Libourel C."/>
            <person name="Otte J."/>
            <person name="Skaloud P."/>
            <person name="Haon M."/>
            <person name="Grisel S."/>
            <person name="Petersen M."/>
            <person name="Berrin J.G."/>
            <person name="Delaux P.M."/>
            <person name="Dal Grande F."/>
            <person name="Keller J."/>
        </authorList>
    </citation>
    <scope>NUCLEOTIDE SEQUENCE [LARGE SCALE GENOMIC DNA]</scope>
    <source>
        <strain evidence="1 2">SAG 2043</strain>
    </source>
</reference>
<dbReference type="Gene3D" id="2.40.40.10">
    <property type="entry name" value="RlpA-like domain"/>
    <property type="match status" value="1"/>
</dbReference>
<dbReference type="SUPFAM" id="SSF50685">
    <property type="entry name" value="Barwin-like endoglucanases"/>
    <property type="match status" value="1"/>
</dbReference>
<proteinExistence type="predicted"/>
<dbReference type="EMBL" id="JALJOR010000014">
    <property type="protein sequence ID" value="KAK9806098.1"/>
    <property type="molecule type" value="Genomic_DNA"/>
</dbReference>
<keyword evidence="2" id="KW-1185">Reference proteome</keyword>
<name>A0AAW1PCF5_9CHLO</name>
<comment type="caution">
    <text evidence="1">The sequence shown here is derived from an EMBL/GenBank/DDBJ whole genome shotgun (WGS) entry which is preliminary data.</text>
</comment>
<evidence type="ECO:0008006" key="3">
    <source>
        <dbReference type="Google" id="ProtNLM"/>
    </source>
</evidence>
<evidence type="ECO:0000313" key="1">
    <source>
        <dbReference type="EMBL" id="KAK9806098.1"/>
    </source>
</evidence>
<gene>
    <name evidence="1" type="ORF">WJX72_001303</name>
</gene>